<dbReference type="InterPro" id="IPR027417">
    <property type="entry name" value="P-loop_NTPase"/>
</dbReference>
<evidence type="ECO:0000256" key="4">
    <source>
        <dbReference type="SAM" id="Coils"/>
    </source>
</evidence>
<dbReference type="SMART" id="SM00382">
    <property type="entry name" value="AAA"/>
    <property type="match status" value="2"/>
</dbReference>
<keyword evidence="2" id="KW-0547">Nucleotide-binding</keyword>
<dbReference type="AlphaFoldDB" id="A0A1Y2K7H4"/>
<dbReference type="STRING" id="1434232.MAIT1_04321"/>
<keyword evidence="8" id="KW-1185">Reference proteome</keyword>
<evidence type="ECO:0000313" key="7">
    <source>
        <dbReference type="EMBL" id="OSM04411.1"/>
    </source>
</evidence>
<evidence type="ECO:0000256" key="3">
    <source>
        <dbReference type="ARBA" id="ARBA00022840"/>
    </source>
</evidence>
<dbReference type="PROSITE" id="PS00211">
    <property type="entry name" value="ABC_TRANSPORTER_1"/>
    <property type="match status" value="2"/>
</dbReference>
<dbReference type="GO" id="GO:0016887">
    <property type="term" value="F:ATP hydrolysis activity"/>
    <property type="evidence" value="ECO:0007669"/>
    <property type="project" value="InterPro"/>
</dbReference>
<keyword evidence="1" id="KW-0677">Repeat</keyword>
<evidence type="ECO:0000313" key="8">
    <source>
        <dbReference type="Proteomes" id="UP000194003"/>
    </source>
</evidence>
<evidence type="ECO:0000256" key="5">
    <source>
        <dbReference type="SAM" id="MobiDB-lite"/>
    </source>
</evidence>
<feature type="compositionally biased region" description="Polar residues" evidence="5">
    <location>
        <begin position="535"/>
        <end position="555"/>
    </location>
</feature>
<dbReference type="FunFam" id="3.40.50.300:FF:000011">
    <property type="entry name" value="Putative ABC transporter ATP-binding component"/>
    <property type="match status" value="1"/>
</dbReference>
<dbReference type="Proteomes" id="UP000194003">
    <property type="component" value="Unassembled WGS sequence"/>
</dbReference>
<dbReference type="EMBL" id="LVJN01000019">
    <property type="protein sequence ID" value="OSM04411.1"/>
    <property type="molecule type" value="Genomic_DNA"/>
</dbReference>
<dbReference type="PANTHER" id="PTHR19211">
    <property type="entry name" value="ATP-BINDING TRANSPORT PROTEIN-RELATED"/>
    <property type="match status" value="1"/>
</dbReference>
<gene>
    <name evidence="7" type="ORF">MAIT1_04321</name>
</gene>
<dbReference type="GO" id="GO:0003677">
    <property type="term" value="F:DNA binding"/>
    <property type="evidence" value="ECO:0007669"/>
    <property type="project" value="InterPro"/>
</dbReference>
<dbReference type="GO" id="GO:0005524">
    <property type="term" value="F:ATP binding"/>
    <property type="evidence" value="ECO:0007669"/>
    <property type="project" value="UniProtKB-KW"/>
</dbReference>
<proteinExistence type="predicted"/>
<accession>A0A1Y2K7H4</accession>
<dbReference type="InterPro" id="IPR003593">
    <property type="entry name" value="AAA+_ATPase"/>
</dbReference>
<dbReference type="InterPro" id="IPR032781">
    <property type="entry name" value="ABC_tran_Xtn"/>
</dbReference>
<dbReference type="OrthoDB" id="9808609at2"/>
<keyword evidence="4" id="KW-0175">Coiled coil</keyword>
<dbReference type="InterPro" id="IPR050611">
    <property type="entry name" value="ABCF"/>
</dbReference>
<dbReference type="PANTHER" id="PTHR19211:SF14">
    <property type="entry name" value="ATP-BINDING CASSETTE SUB-FAMILY F MEMBER 1"/>
    <property type="match status" value="1"/>
</dbReference>
<organism evidence="7 8">
    <name type="scientific">Magnetofaba australis IT-1</name>
    <dbReference type="NCBI Taxonomy" id="1434232"/>
    <lineage>
        <taxon>Bacteria</taxon>
        <taxon>Pseudomonadati</taxon>
        <taxon>Pseudomonadota</taxon>
        <taxon>Magnetococcia</taxon>
        <taxon>Magnetococcales</taxon>
        <taxon>Magnetococcaceae</taxon>
        <taxon>Magnetofaba</taxon>
    </lineage>
</organism>
<keyword evidence="3" id="KW-0067">ATP-binding</keyword>
<sequence>MLSLDAIDKQYGPQVLLQQASLLLHPGEKAGLIGPNGAGKTTLFRIIEGIEEFDGGQRRLTPPTLRIGVLRQELSPSERSILQETLLGDAELTALLKQRDALHTELAQCADADAQMRLSHDLGEAEHRLEEIDAYSAEARAGAILQGLGFAPQVLAQPLNAFSGGWRMRVALAQLLFSRPDLMLLDEPTNHLDLESAAWLERYLANQPGAFLLISHDRGLLQRACTVIVELEGRKLTRYKGDFTDYLQQKETNLALLEKQAAAQDARIAELTRFITRFRAKATKARQAQSRVKQLEKIERIELPESARKAPVIRLPEPPPCAREMATLRNVHKAFGETQVFTGFNLDLIRGGKIGLLGPNGQGKSTFLKLLSGALAVDAGTLALGDRVQPGHFAQHALEALNPEESVLDAAWRAAPKGMDLTGVRNVLGGLLFSGESVEKRVAVLSGGEKARLALARLFLSGANLLLLDEPTNHLDMGARAALEEALESYTGSIILVSHDRDLLEAACDSYWVVGDGAVRPWEGELEDYLEQLSQTPDALSNSSRGAADASNPSTAPDAKTLKRLEAEIRNRLHQQTKPLKQRLARHERDIEALENEKGELDAALADTALYEEQNKQRLQPMVERHGRLNVELSEKMSAWEQDSERIEELEQDAQDALAALRGSL</sequence>
<dbReference type="SUPFAM" id="SSF52540">
    <property type="entry name" value="P-loop containing nucleoside triphosphate hydrolases"/>
    <property type="match status" value="2"/>
</dbReference>
<dbReference type="CDD" id="cd03221">
    <property type="entry name" value="ABCF_EF-3"/>
    <property type="match status" value="2"/>
</dbReference>
<evidence type="ECO:0000256" key="1">
    <source>
        <dbReference type="ARBA" id="ARBA00022737"/>
    </source>
</evidence>
<dbReference type="InterPro" id="IPR003439">
    <property type="entry name" value="ABC_transporter-like_ATP-bd"/>
</dbReference>
<name>A0A1Y2K7H4_9PROT</name>
<dbReference type="InterPro" id="IPR032524">
    <property type="entry name" value="ABC_tran_C"/>
</dbReference>
<feature type="domain" description="ABC transporter" evidence="6">
    <location>
        <begin position="326"/>
        <end position="541"/>
    </location>
</feature>
<dbReference type="InterPro" id="IPR017871">
    <property type="entry name" value="ABC_transporter-like_CS"/>
</dbReference>
<feature type="domain" description="ABC transporter" evidence="6">
    <location>
        <begin position="2"/>
        <end position="259"/>
    </location>
</feature>
<dbReference type="Pfam" id="PF16326">
    <property type="entry name" value="ABC_tran_CTD"/>
    <property type="match status" value="1"/>
</dbReference>
<evidence type="ECO:0000259" key="6">
    <source>
        <dbReference type="PROSITE" id="PS50893"/>
    </source>
</evidence>
<dbReference type="Pfam" id="PF00005">
    <property type="entry name" value="ABC_tran"/>
    <property type="match status" value="2"/>
</dbReference>
<evidence type="ECO:0000256" key="2">
    <source>
        <dbReference type="ARBA" id="ARBA00022741"/>
    </source>
</evidence>
<dbReference type="Gene3D" id="1.10.287.380">
    <property type="entry name" value="Valyl-tRNA synthetase, C-terminal domain"/>
    <property type="match status" value="1"/>
</dbReference>
<dbReference type="Pfam" id="PF12848">
    <property type="entry name" value="ABC_tran_Xtn"/>
    <property type="match status" value="1"/>
</dbReference>
<dbReference type="InterPro" id="IPR037118">
    <property type="entry name" value="Val-tRNA_synth_C_sf"/>
</dbReference>
<protein>
    <submittedName>
        <fullName evidence="7">Putative ABC transporter</fullName>
    </submittedName>
</protein>
<dbReference type="RefSeq" id="WP_085442496.1">
    <property type="nucleotide sequence ID" value="NZ_LVJN01000019.1"/>
</dbReference>
<feature type="region of interest" description="Disordered" evidence="5">
    <location>
        <begin position="535"/>
        <end position="559"/>
    </location>
</feature>
<feature type="coiled-coil region" evidence="4">
    <location>
        <begin position="577"/>
        <end position="660"/>
    </location>
</feature>
<dbReference type="PROSITE" id="PS50893">
    <property type="entry name" value="ABC_TRANSPORTER_2"/>
    <property type="match status" value="2"/>
</dbReference>
<dbReference type="Gene3D" id="3.40.50.300">
    <property type="entry name" value="P-loop containing nucleotide triphosphate hydrolases"/>
    <property type="match status" value="2"/>
</dbReference>
<comment type="caution">
    <text evidence="7">The sequence shown here is derived from an EMBL/GenBank/DDBJ whole genome shotgun (WGS) entry which is preliminary data.</text>
</comment>
<reference evidence="7 8" key="1">
    <citation type="journal article" date="2016" name="BMC Genomics">
        <title>Combined genomic and structural analyses of a cultured magnetotactic bacterium reveals its niche adaptation to a dynamic environment.</title>
        <authorList>
            <person name="Araujo A.C."/>
            <person name="Morillo V."/>
            <person name="Cypriano J."/>
            <person name="Teixeira L.C."/>
            <person name="Leao P."/>
            <person name="Lyra S."/>
            <person name="Almeida L.G."/>
            <person name="Bazylinski D.A."/>
            <person name="Vasconcellos A.T."/>
            <person name="Abreu F."/>
            <person name="Lins U."/>
        </authorList>
    </citation>
    <scope>NUCLEOTIDE SEQUENCE [LARGE SCALE GENOMIC DNA]</scope>
    <source>
        <strain evidence="7 8">IT-1</strain>
    </source>
</reference>